<dbReference type="AlphaFoldDB" id="A0ABD5PC53"/>
<keyword evidence="4 5" id="KW-0472">Membrane</keyword>
<evidence type="ECO:0000256" key="4">
    <source>
        <dbReference type="ARBA" id="ARBA00023136"/>
    </source>
</evidence>
<accession>A0ABD5PC53</accession>
<reference evidence="7 8" key="1">
    <citation type="journal article" date="2019" name="Int. J. Syst. Evol. Microbiol.">
        <title>The Global Catalogue of Microorganisms (GCM) 10K type strain sequencing project: providing services to taxonomists for standard genome sequencing and annotation.</title>
        <authorList>
            <consortium name="The Broad Institute Genomics Platform"/>
            <consortium name="The Broad Institute Genome Sequencing Center for Infectious Disease"/>
            <person name="Wu L."/>
            <person name="Ma J."/>
        </authorList>
    </citation>
    <scope>NUCLEOTIDE SEQUENCE [LARGE SCALE GENOMIC DNA]</scope>
    <source>
        <strain evidence="7 8">CGMCC 1.12553</strain>
    </source>
</reference>
<dbReference type="InterPro" id="IPR004837">
    <property type="entry name" value="NaCa_Exmemb"/>
</dbReference>
<feature type="domain" description="Sodium/calcium exchanger membrane region" evidence="6">
    <location>
        <begin position="184"/>
        <end position="325"/>
    </location>
</feature>
<organism evidence="7 8">
    <name type="scientific">Halobium salinum</name>
    <dbReference type="NCBI Taxonomy" id="1364940"/>
    <lineage>
        <taxon>Archaea</taxon>
        <taxon>Methanobacteriati</taxon>
        <taxon>Methanobacteriota</taxon>
        <taxon>Stenosarchaea group</taxon>
        <taxon>Halobacteria</taxon>
        <taxon>Halobacteriales</taxon>
        <taxon>Haloferacaceae</taxon>
        <taxon>Halobium</taxon>
    </lineage>
</organism>
<comment type="caution">
    <text evidence="7">The sequence shown here is derived from an EMBL/GenBank/DDBJ whole genome shotgun (WGS) entry which is preliminary data.</text>
</comment>
<dbReference type="PANTHER" id="PTHR10846">
    <property type="entry name" value="SODIUM/POTASSIUM/CALCIUM EXCHANGER"/>
    <property type="match status" value="1"/>
</dbReference>
<feature type="transmembrane region" description="Helical" evidence="5">
    <location>
        <begin position="67"/>
        <end position="92"/>
    </location>
</feature>
<proteinExistence type="predicted"/>
<keyword evidence="3 5" id="KW-1133">Transmembrane helix</keyword>
<keyword evidence="8" id="KW-1185">Reference proteome</keyword>
<feature type="transmembrane region" description="Helical" evidence="5">
    <location>
        <begin position="34"/>
        <end position="55"/>
    </location>
</feature>
<feature type="transmembrane region" description="Helical" evidence="5">
    <location>
        <begin position="129"/>
        <end position="146"/>
    </location>
</feature>
<feature type="transmembrane region" description="Helical" evidence="5">
    <location>
        <begin position="308"/>
        <end position="325"/>
    </location>
</feature>
<dbReference type="Gene3D" id="1.20.1420.30">
    <property type="entry name" value="NCX, central ion-binding region"/>
    <property type="match status" value="1"/>
</dbReference>
<dbReference type="Pfam" id="PF01699">
    <property type="entry name" value="Na_Ca_ex"/>
    <property type="match status" value="2"/>
</dbReference>
<evidence type="ECO:0000256" key="2">
    <source>
        <dbReference type="ARBA" id="ARBA00022692"/>
    </source>
</evidence>
<dbReference type="InterPro" id="IPR044880">
    <property type="entry name" value="NCX_ion-bd_dom_sf"/>
</dbReference>
<name>A0ABD5PC53_9EURY</name>
<dbReference type="EMBL" id="JBHSDS010000006">
    <property type="protein sequence ID" value="MFC4358056.1"/>
    <property type="molecule type" value="Genomic_DNA"/>
</dbReference>
<comment type="subcellular location">
    <subcellularLocation>
        <location evidence="1">Membrane</location>
        <topology evidence="1">Multi-pass membrane protein</topology>
    </subcellularLocation>
</comment>
<feature type="domain" description="Sodium/calcium exchanger membrane region" evidence="6">
    <location>
        <begin position="7"/>
        <end position="142"/>
    </location>
</feature>
<evidence type="ECO:0000256" key="5">
    <source>
        <dbReference type="SAM" id="Phobius"/>
    </source>
</evidence>
<evidence type="ECO:0000256" key="1">
    <source>
        <dbReference type="ARBA" id="ARBA00004141"/>
    </source>
</evidence>
<protein>
    <submittedName>
        <fullName evidence="7">Calcium/sodium antiporter</fullName>
    </submittedName>
</protein>
<feature type="transmembrane region" description="Helical" evidence="5">
    <location>
        <begin position="219"/>
        <end position="239"/>
    </location>
</feature>
<dbReference type="GO" id="GO:0016020">
    <property type="term" value="C:membrane"/>
    <property type="evidence" value="ECO:0007669"/>
    <property type="project" value="UniProtKB-SubCell"/>
</dbReference>
<feature type="transmembrane region" description="Helical" evidence="5">
    <location>
        <begin position="285"/>
        <end position="302"/>
    </location>
</feature>
<dbReference type="RefSeq" id="WP_267624502.1">
    <property type="nucleotide sequence ID" value="NZ_JAODIW010000008.1"/>
</dbReference>
<dbReference type="Proteomes" id="UP001595921">
    <property type="component" value="Unassembled WGS sequence"/>
</dbReference>
<keyword evidence="2 5" id="KW-0812">Transmembrane</keyword>
<evidence type="ECO:0000313" key="7">
    <source>
        <dbReference type="EMBL" id="MFC4358056.1"/>
    </source>
</evidence>
<evidence type="ECO:0000259" key="6">
    <source>
        <dbReference type="Pfam" id="PF01699"/>
    </source>
</evidence>
<dbReference type="InterPro" id="IPR004481">
    <property type="entry name" value="K/Na/Ca-exchanger"/>
</dbReference>
<sequence length="327" mass="33714">MGYLTKLLLGIVLLYAGAEALVWGAKNLSVQAGVPAAVAGVTIIAFATTAPELFVGVISSTDYRAKLGLGAIVGSNIANIGLVLGITALIRPLEVDGSVFRRDVPAMVLAAVALVALGWDWTYGAFDGAVLLAGLVVFTVVLVRSVRGDRADAADAETATEPVSEPVATDGGVVAERRVEPALYVGAVVLALALLLVGSRQLINGGSGTMAYLGMGDRLIGLVVLAFGTSLPELAASVVGAVRGETDFSVGNVVGSNVYNILAVMGVVALMGTVFVPFEIHETDFLALLAFTAAAVGVMAYKRRVSRFDGLLLVGGYLVYARWFLLG</sequence>
<feature type="transmembrane region" description="Helical" evidence="5">
    <location>
        <begin position="259"/>
        <end position="278"/>
    </location>
</feature>
<feature type="transmembrane region" description="Helical" evidence="5">
    <location>
        <begin position="181"/>
        <end position="198"/>
    </location>
</feature>
<evidence type="ECO:0000256" key="3">
    <source>
        <dbReference type="ARBA" id="ARBA00022989"/>
    </source>
</evidence>
<dbReference type="NCBIfam" id="TIGR00367">
    <property type="entry name" value="calcium/sodium antiporter"/>
    <property type="match status" value="1"/>
</dbReference>
<evidence type="ECO:0000313" key="8">
    <source>
        <dbReference type="Proteomes" id="UP001595921"/>
    </source>
</evidence>
<dbReference type="PANTHER" id="PTHR10846:SF8">
    <property type="entry name" value="INNER MEMBRANE PROTEIN YRBG"/>
    <property type="match status" value="1"/>
</dbReference>
<gene>
    <name evidence="7" type="ORF">ACFO0N_08865</name>
</gene>